<dbReference type="InterPro" id="IPR057366">
    <property type="entry name" value="TRPM-like"/>
</dbReference>
<dbReference type="InterPro" id="IPR041491">
    <property type="entry name" value="TRPM_SLOG"/>
</dbReference>
<evidence type="ECO:0000256" key="5">
    <source>
        <dbReference type="ARBA" id="ARBA00023065"/>
    </source>
</evidence>
<evidence type="ECO:0000256" key="8">
    <source>
        <dbReference type="SAM" id="MobiDB-lite"/>
    </source>
</evidence>
<evidence type="ECO:0000256" key="4">
    <source>
        <dbReference type="ARBA" id="ARBA00022989"/>
    </source>
</evidence>
<evidence type="ECO:0000313" key="14">
    <source>
        <dbReference type="Proteomes" id="UP001515480"/>
    </source>
</evidence>
<proteinExistence type="predicted"/>
<feature type="domain" description="Ion transport" evidence="10">
    <location>
        <begin position="1068"/>
        <end position="1265"/>
    </location>
</feature>
<dbReference type="EMBL" id="JBGBPQ010000003">
    <property type="protein sequence ID" value="KAL1526834.1"/>
    <property type="molecule type" value="Genomic_DNA"/>
</dbReference>
<evidence type="ECO:0000256" key="3">
    <source>
        <dbReference type="ARBA" id="ARBA00022692"/>
    </source>
</evidence>
<feature type="transmembrane region" description="Helical" evidence="9">
    <location>
        <begin position="1127"/>
        <end position="1145"/>
    </location>
</feature>
<organism evidence="13 14">
    <name type="scientific">Prymnesium parvum</name>
    <name type="common">Toxic golden alga</name>
    <dbReference type="NCBI Taxonomy" id="97485"/>
    <lineage>
        <taxon>Eukaryota</taxon>
        <taxon>Haptista</taxon>
        <taxon>Haptophyta</taxon>
        <taxon>Prymnesiophyceae</taxon>
        <taxon>Prymnesiales</taxon>
        <taxon>Prymnesiaceae</taxon>
        <taxon>Prymnesium</taxon>
    </lineage>
</organism>
<reference evidence="13 14" key="1">
    <citation type="journal article" date="2024" name="Science">
        <title>Giant polyketide synthase enzymes in the biosynthesis of giant marine polyether toxins.</title>
        <authorList>
            <person name="Fallon T.R."/>
            <person name="Shende V.V."/>
            <person name="Wierzbicki I.H."/>
            <person name="Pendleton A.L."/>
            <person name="Watervoot N.F."/>
            <person name="Auber R.P."/>
            <person name="Gonzalez D.J."/>
            <person name="Wisecaver J.H."/>
            <person name="Moore B.S."/>
        </authorList>
    </citation>
    <scope>NUCLEOTIDE SEQUENCE [LARGE SCALE GENOMIC DNA]</scope>
    <source>
        <strain evidence="13 14">12B1</strain>
    </source>
</reference>
<evidence type="ECO:0008006" key="15">
    <source>
        <dbReference type="Google" id="ProtNLM"/>
    </source>
</evidence>
<evidence type="ECO:0000256" key="7">
    <source>
        <dbReference type="ARBA" id="ARBA00023303"/>
    </source>
</evidence>
<evidence type="ECO:0000256" key="2">
    <source>
        <dbReference type="ARBA" id="ARBA00022448"/>
    </source>
</evidence>
<dbReference type="InterPro" id="IPR005821">
    <property type="entry name" value="Ion_trans_dom"/>
</dbReference>
<feature type="domain" description="TRPM-like" evidence="12">
    <location>
        <begin position="731"/>
        <end position="808"/>
    </location>
</feature>
<keyword evidence="7" id="KW-0407">Ion channel</keyword>
<dbReference type="Pfam" id="PF00520">
    <property type="entry name" value="Ion_trans"/>
    <property type="match status" value="1"/>
</dbReference>
<evidence type="ECO:0000256" key="1">
    <source>
        <dbReference type="ARBA" id="ARBA00004141"/>
    </source>
</evidence>
<feature type="transmembrane region" description="Helical" evidence="9">
    <location>
        <begin position="1234"/>
        <end position="1253"/>
    </location>
</feature>
<feature type="transmembrane region" description="Helical" evidence="9">
    <location>
        <begin position="1165"/>
        <end position="1187"/>
    </location>
</feature>
<dbReference type="GO" id="GO:0099604">
    <property type="term" value="F:ligand-gated calcium channel activity"/>
    <property type="evidence" value="ECO:0007669"/>
    <property type="project" value="TreeGrafter"/>
</dbReference>
<comment type="caution">
    <text evidence="13">The sequence shown here is derived from an EMBL/GenBank/DDBJ whole genome shotgun (WGS) entry which is preliminary data.</text>
</comment>
<dbReference type="Proteomes" id="UP001515480">
    <property type="component" value="Unassembled WGS sequence"/>
</dbReference>
<feature type="region of interest" description="Disordered" evidence="8">
    <location>
        <begin position="405"/>
        <end position="430"/>
    </location>
</feature>
<evidence type="ECO:0000313" key="13">
    <source>
        <dbReference type="EMBL" id="KAL1526834.1"/>
    </source>
</evidence>
<evidence type="ECO:0000259" key="10">
    <source>
        <dbReference type="Pfam" id="PF00520"/>
    </source>
</evidence>
<dbReference type="PROSITE" id="PS50096">
    <property type="entry name" value="IQ"/>
    <property type="match status" value="1"/>
</dbReference>
<dbReference type="InterPro" id="IPR050927">
    <property type="entry name" value="TRPM"/>
</dbReference>
<evidence type="ECO:0000259" key="11">
    <source>
        <dbReference type="Pfam" id="PF18139"/>
    </source>
</evidence>
<dbReference type="Pfam" id="PF25508">
    <property type="entry name" value="TRPM2"/>
    <property type="match status" value="1"/>
</dbReference>
<evidence type="ECO:0000256" key="6">
    <source>
        <dbReference type="ARBA" id="ARBA00023136"/>
    </source>
</evidence>
<keyword evidence="5" id="KW-0406">Ion transport</keyword>
<feature type="compositionally biased region" description="Low complexity" evidence="8">
    <location>
        <begin position="222"/>
        <end position="232"/>
    </location>
</feature>
<comment type="subcellular location">
    <subcellularLocation>
        <location evidence="1">Membrane</location>
        <topology evidence="1">Multi-pass membrane protein</topology>
    </subcellularLocation>
</comment>
<protein>
    <recommendedName>
        <fullName evidence="15">Transient receptor potential cation channel subfamily M member 2</fullName>
    </recommendedName>
</protein>
<keyword evidence="14" id="KW-1185">Reference proteome</keyword>
<dbReference type="PANTHER" id="PTHR13800:SF1">
    <property type="entry name" value="TRANSIENT RECEPTOR POTENTIAL CATION CHANNEL TRPM"/>
    <property type="match status" value="1"/>
</dbReference>
<keyword evidence="3 9" id="KW-0812">Transmembrane</keyword>
<feature type="transmembrane region" description="Helical" evidence="9">
    <location>
        <begin position="1079"/>
        <end position="1100"/>
    </location>
</feature>
<sequence length="1400" mass="156167">MPLDEMIPDHSVLKPSLPKRKSAAAPVSFSPLECLKTRDGQPISFGSIRFVGSKHLPTKFYRLAADSSLELVRRLLIETAKMTPPSSMISVVGNGQLPAEVELVLRRGLAEAIRRTNAWLITSGVNDGVAVQAAAARSLAIKNGVDPSCQICLAVVDWYALRQRNRIRALENGRVLAYDSREARPPPSISRDTAAHFKTTNNELEQSHTHFLFVERTPVQSVSRSQNSSARSLDTRRAPKRGTNVVRWNSEDAAREETPVLSASPSRSVVVDEQGQDLQESDKVDSPHGLWSCESEGEVAEVTYKEASWFRSKLQRYFARRDIRGDGLLTPMLLLVVCGDEEALEQVRDALLGYSLSVPVVPCLVLADSGGAASDIARAWEDYSRQRSSSVDDLSLRWLHEPTPLPPPAPAFGKHVERTSTSAAPGPGSMRSEHYIKAADRLLREIIELNVSKSSLGEGGRGNALSIFRMDSFLGESNDDALASMLQDGLLLACPDIYAETLLTISWGEPTIMQQRLQVSASKLRPEQRGKVLQATLLKAEVALLRTMIDLSVEPLVDTEVLFVQQFNRYNLPEYHSHEHVRAREHEVADPNMIERSMGLVQTRETFQRVYEKIRQMGLLTKPKRSRPRMSIKQVAQRGRCHAQVVPQDPSKGMDDSQPGFARYGSEVAVDHIYHAVVKIQAQYRGLALRGRRSHTHYPQVGAVACHVLSKSVPLYAGHLRSRQAAGILLPKWTDLMMWAVLAGRPDMATLLWEKCKHPMLSALMASQACAVLATNPAFSADSAELLDHSHRYENLAIGVLEAVHEPSSALPLLTLVPWLQSSTKDDAARPPMLRSAKDASGDTGDEVIPIWSKSPLELAVAEDSPEDTQEACMHFVSHRHSQYVLEQYFVGEFPGSNAKIRQDAGLMAIMIQACLPLIPGTVVEVESVNSSPNQPAVIEHLQTHRRSGLLGRELKKQLQHSPMQDFTDLVDLVADLRSVRFLHFYSVPKVKFAVHFAAHVAYVAFLTYTLILHNEENRSIAFSSWMRSRGQLERISTQEKIFFLWTAATVIGELNELNVHWKVTGTISQGVSRYLSNVWNLFDLALATLVAITFSLRLLCDNADDAETERFGDGCSDVLLVLPRNLYAVILIIAYFRVMPYLRYYQSVGVLTIVLSSMARDIKLFFAILMIISGGYMCAFAVLLPSMMDQPWTHLASTMSIWQPFWGVFGAFDLERMEEEIGYEMPTRAVAPLLLWIYLFGTTIVLVNLLIAQMSDTYNRVTTQGTIRWHFERASLISEFKDTKLPAPAPLNVVWLVLVELPRFLYNSFKGKSTMADSGYKMIPNANDLQMYQRKEIEVARTFLAATKKQAESTTEAKLDALKAQIAALEDAGASRYEKLNGRIEHIISKMESVDGQKK</sequence>
<feature type="domain" description="TRPM SLOG" evidence="11">
    <location>
        <begin position="59"/>
        <end position="216"/>
    </location>
</feature>
<keyword evidence="4 9" id="KW-1133">Transmembrane helix</keyword>
<evidence type="ECO:0000256" key="9">
    <source>
        <dbReference type="SAM" id="Phobius"/>
    </source>
</evidence>
<keyword evidence="2" id="KW-0813">Transport</keyword>
<accession>A0AB34JYM7</accession>
<dbReference type="GO" id="GO:0005886">
    <property type="term" value="C:plasma membrane"/>
    <property type="evidence" value="ECO:0007669"/>
    <property type="project" value="TreeGrafter"/>
</dbReference>
<dbReference type="Pfam" id="PF18139">
    <property type="entry name" value="LSDAT_euk"/>
    <property type="match status" value="1"/>
</dbReference>
<name>A0AB34JYM7_PRYPA</name>
<gene>
    <name evidence="13" type="ORF">AB1Y20_015526</name>
</gene>
<evidence type="ECO:0000259" key="12">
    <source>
        <dbReference type="Pfam" id="PF25508"/>
    </source>
</evidence>
<feature type="transmembrane region" description="Helical" evidence="9">
    <location>
        <begin position="993"/>
        <end position="1013"/>
    </location>
</feature>
<feature type="compositionally biased region" description="Basic and acidic residues" evidence="8">
    <location>
        <begin position="249"/>
        <end position="258"/>
    </location>
</feature>
<keyword evidence="6 9" id="KW-0472">Membrane</keyword>
<dbReference type="PANTHER" id="PTHR13800">
    <property type="entry name" value="TRANSIENT RECEPTOR POTENTIAL CATION CHANNEL, SUBFAMILY M, MEMBER 6"/>
    <property type="match status" value="1"/>
</dbReference>
<feature type="region of interest" description="Disordered" evidence="8">
    <location>
        <begin position="222"/>
        <end position="290"/>
    </location>
</feature>